<accession>A0ABD2PPX0</accession>
<evidence type="ECO:0000313" key="2">
    <source>
        <dbReference type="EMBL" id="KAL3309279.1"/>
    </source>
</evidence>
<dbReference type="AlphaFoldDB" id="A0ABD2PPX0"/>
<reference evidence="2 3" key="1">
    <citation type="submission" date="2024-11" db="EMBL/GenBank/DDBJ databases">
        <title>Adaptive evolution of stress response genes in parasites aligns with host niche diversity.</title>
        <authorList>
            <person name="Hahn C."/>
            <person name="Resl P."/>
        </authorList>
    </citation>
    <scope>NUCLEOTIDE SEQUENCE [LARGE SCALE GENOMIC DNA]</scope>
    <source>
        <strain evidence="2">EGGRZ-B1_66</strain>
        <tissue evidence="2">Body</tissue>
    </source>
</reference>
<sequence>MSDLNPVPLAGDREDRLDDSIINDFEAKSRGHSRSRSNDNDQDGSQLMSSLSQELVRQVHNYGPTVVSLIKYALFK</sequence>
<protein>
    <submittedName>
        <fullName evidence="2">Uncharacterized protein</fullName>
    </submittedName>
</protein>
<name>A0ABD2PPX0_9PLAT</name>
<dbReference type="Proteomes" id="UP001626550">
    <property type="component" value="Unassembled WGS sequence"/>
</dbReference>
<organism evidence="2 3">
    <name type="scientific">Cichlidogyrus casuarinus</name>
    <dbReference type="NCBI Taxonomy" id="1844966"/>
    <lineage>
        <taxon>Eukaryota</taxon>
        <taxon>Metazoa</taxon>
        <taxon>Spiralia</taxon>
        <taxon>Lophotrochozoa</taxon>
        <taxon>Platyhelminthes</taxon>
        <taxon>Monogenea</taxon>
        <taxon>Monopisthocotylea</taxon>
        <taxon>Dactylogyridea</taxon>
        <taxon>Ancyrocephalidae</taxon>
        <taxon>Cichlidogyrus</taxon>
    </lineage>
</organism>
<comment type="caution">
    <text evidence="2">The sequence shown here is derived from an EMBL/GenBank/DDBJ whole genome shotgun (WGS) entry which is preliminary data.</text>
</comment>
<feature type="region of interest" description="Disordered" evidence="1">
    <location>
        <begin position="1"/>
        <end position="49"/>
    </location>
</feature>
<evidence type="ECO:0000313" key="3">
    <source>
        <dbReference type="Proteomes" id="UP001626550"/>
    </source>
</evidence>
<proteinExistence type="predicted"/>
<dbReference type="EMBL" id="JBJKFK010004094">
    <property type="protein sequence ID" value="KAL3309279.1"/>
    <property type="molecule type" value="Genomic_DNA"/>
</dbReference>
<feature type="compositionally biased region" description="Basic and acidic residues" evidence="1">
    <location>
        <begin position="11"/>
        <end position="29"/>
    </location>
</feature>
<evidence type="ECO:0000256" key="1">
    <source>
        <dbReference type="SAM" id="MobiDB-lite"/>
    </source>
</evidence>
<gene>
    <name evidence="2" type="ORF">Ciccas_012173</name>
</gene>
<keyword evidence="3" id="KW-1185">Reference proteome</keyword>